<organism evidence="1 2">
    <name type="scientific">Roseimicrobium gellanilyticum</name>
    <dbReference type="NCBI Taxonomy" id="748857"/>
    <lineage>
        <taxon>Bacteria</taxon>
        <taxon>Pseudomonadati</taxon>
        <taxon>Verrucomicrobiota</taxon>
        <taxon>Verrucomicrobiia</taxon>
        <taxon>Verrucomicrobiales</taxon>
        <taxon>Verrucomicrobiaceae</taxon>
        <taxon>Roseimicrobium</taxon>
    </lineage>
</organism>
<evidence type="ECO:0000313" key="2">
    <source>
        <dbReference type="Proteomes" id="UP000253426"/>
    </source>
</evidence>
<comment type="caution">
    <text evidence="1">The sequence shown here is derived from an EMBL/GenBank/DDBJ whole genome shotgun (WGS) entry which is preliminary data.</text>
</comment>
<name>A0A366H7G8_9BACT</name>
<dbReference type="EMBL" id="QNRR01000015">
    <property type="protein sequence ID" value="RBP36930.1"/>
    <property type="molecule type" value="Genomic_DNA"/>
</dbReference>
<keyword evidence="2" id="KW-1185">Reference proteome</keyword>
<dbReference type="RefSeq" id="WP_113961707.1">
    <property type="nucleotide sequence ID" value="NZ_QNRR01000015.1"/>
</dbReference>
<sequence>MSRRTKLTVAAFLLVLLGLGMAGYLYFSWSAEDPLRFRVVGKGTPVEAADPEQRGAKAIFVPYEIEVVNTQPFAIYLDTAYIDIFRRDLLPAADHSPAVKSVNADDLVDLGEFKGARRVWDADSQANFYAYADPPISSYGIIRRQLLVKEDLSRVVDWTKVQVSCSWVSLTKNRVHCFYGWMHRRAPEWTARTFKDLPNWEGERTTVDGQALHE</sequence>
<evidence type="ECO:0000313" key="1">
    <source>
        <dbReference type="EMBL" id="RBP36930.1"/>
    </source>
</evidence>
<reference evidence="1 2" key="1">
    <citation type="submission" date="2018-06" db="EMBL/GenBank/DDBJ databases">
        <title>Genomic Encyclopedia of Type Strains, Phase IV (KMG-IV): sequencing the most valuable type-strain genomes for metagenomic binning, comparative biology and taxonomic classification.</title>
        <authorList>
            <person name="Goeker M."/>
        </authorList>
    </citation>
    <scope>NUCLEOTIDE SEQUENCE [LARGE SCALE GENOMIC DNA]</scope>
    <source>
        <strain evidence="1 2">DSM 25532</strain>
    </source>
</reference>
<accession>A0A366H7G8</accession>
<protein>
    <submittedName>
        <fullName evidence="1">Uncharacterized protein</fullName>
    </submittedName>
</protein>
<proteinExistence type="predicted"/>
<dbReference type="AlphaFoldDB" id="A0A366H7G8"/>
<gene>
    <name evidence="1" type="ORF">DES53_11571</name>
</gene>
<dbReference type="Proteomes" id="UP000253426">
    <property type="component" value="Unassembled WGS sequence"/>
</dbReference>